<dbReference type="CDD" id="cd01310">
    <property type="entry name" value="TatD_DNAse"/>
    <property type="match status" value="1"/>
</dbReference>
<dbReference type="OrthoDB" id="9810005at2"/>
<dbReference type="STRING" id="34002.SAMN04489859_101167"/>
<reference evidence="5 6" key="1">
    <citation type="submission" date="2016-10" db="EMBL/GenBank/DDBJ databases">
        <authorList>
            <person name="de Groot N.N."/>
        </authorList>
    </citation>
    <scope>NUCLEOTIDE SEQUENCE [LARGE SCALE GENOMIC DNA]</scope>
    <source>
        <strain evidence="5 6">DSM 8512</strain>
    </source>
</reference>
<evidence type="ECO:0000256" key="2">
    <source>
        <dbReference type="ARBA" id="ARBA00022723"/>
    </source>
</evidence>
<keyword evidence="2 4" id="KW-0479">Metal-binding</keyword>
<feature type="binding site" evidence="4">
    <location>
        <position position="136"/>
    </location>
    <ligand>
        <name>a divalent metal cation</name>
        <dbReference type="ChEBI" id="CHEBI:60240"/>
        <label>2</label>
    </ligand>
</feature>
<dbReference type="InterPro" id="IPR032466">
    <property type="entry name" value="Metal_Hydrolase"/>
</dbReference>
<accession>A0A1H8I3D7</accession>
<dbReference type="FunFam" id="3.20.20.140:FF:000005">
    <property type="entry name" value="TatD family hydrolase"/>
    <property type="match status" value="1"/>
</dbReference>
<dbReference type="GO" id="GO:0016788">
    <property type="term" value="F:hydrolase activity, acting on ester bonds"/>
    <property type="evidence" value="ECO:0007669"/>
    <property type="project" value="InterPro"/>
</dbReference>
<evidence type="ECO:0000313" key="6">
    <source>
        <dbReference type="Proteomes" id="UP000199054"/>
    </source>
</evidence>
<dbReference type="InterPro" id="IPR015991">
    <property type="entry name" value="TatD/YcfH-like"/>
</dbReference>
<dbReference type="Proteomes" id="UP000199054">
    <property type="component" value="Unassembled WGS sequence"/>
</dbReference>
<feature type="binding site" evidence="4">
    <location>
        <position position="162"/>
    </location>
    <ligand>
        <name>a divalent metal cation</name>
        <dbReference type="ChEBI" id="CHEBI:60240"/>
        <label>2</label>
    </ligand>
</feature>
<dbReference type="EMBL" id="FODE01000011">
    <property type="protein sequence ID" value="SEN62687.1"/>
    <property type="molecule type" value="Genomic_DNA"/>
</dbReference>
<dbReference type="AlphaFoldDB" id="A0A1H8I3D7"/>
<dbReference type="PANTHER" id="PTHR46124">
    <property type="entry name" value="D-AMINOACYL-TRNA DEACYLASE"/>
    <property type="match status" value="1"/>
</dbReference>
<evidence type="ECO:0000256" key="4">
    <source>
        <dbReference type="PIRSR" id="PIRSR005902-1"/>
    </source>
</evidence>
<evidence type="ECO:0000256" key="1">
    <source>
        <dbReference type="ARBA" id="ARBA00009275"/>
    </source>
</evidence>
<name>A0A1H8I3D7_9RHOB</name>
<dbReference type="InterPro" id="IPR018228">
    <property type="entry name" value="DNase_TatD-rel_CS"/>
</dbReference>
<dbReference type="RefSeq" id="WP_090611763.1">
    <property type="nucleotide sequence ID" value="NZ_CP067124.1"/>
</dbReference>
<dbReference type="Pfam" id="PF01026">
    <property type="entry name" value="TatD_DNase"/>
    <property type="match status" value="1"/>
</dbReference>
<comment type="similarity">
    <text evidence="1">Belongs to the metallo-dependent hydrolases superfamily. TatD-type hydrolase family.</text>
</comment>
<organism evidence="5 6">
    <name type="scientific">Paracoccus alcaliphilus</name>
    <dbReference type="NCBI Taxonomy" id="34002"/>
    <lineage>
        <taxon>Bacteria</taxon>
        <taxon>Pseudomonadati</taxon>
        <taxon>Pseudomonadota</taxon>
        <taxon>Alphaproteobacteria</taxon>
        <taxon>Rhodobacterales</taxon>
        <taxon>Paracoccaceae</taxon>
        <taxon>Paracoccus</taxon>
    </lineage>
</organism>
<proteinExistence type="inferred from homology"/>
<dbReference type="PROSITE" id="PS01137">
    <property type="entry name" value="TATD_1"/>
    <property type="match status" value="1"/>
</dbReference>
<evidence type="ECO:0000313" key="5">
    <source>
        <dbReference type="EMBL" id="SEN62687.1"/>
    </source>
</evidence>
<dbReference type="PROSITE" id="PS01090">
    <property type="entry name" value="TATD_2"/>
    <property type="match status" value="1"/>
</dbReference>
<dbReference type="Gene3D" id="3.20.20.140">
    <property type="entry name" value="Metal-dependent hydrolases"/>
    <property type="match status" value="1"/>
</dbReference>
<protein>
    <submittedName>
        <fullName evidence="5">TatD DNase family protein</fullName>
    </submittedName>
</protein>
<evidence type="ECO:0000256" key="3">
    <source>
        <dbReference type="ARBA" id="ARBA00022801"/>
    </source>
</evidence>
<gene>
    <name evidence="5" type="ORF">SAMN04489859_101167</name>
</gene>
<sequence length="269" mass="29445">MTHTGSPAPIVDSHCHLDFPDFDGEHDDLIARARAAGVTRMVTICTKLRLEPQVRALADRFDGVFYAAGTHPMSVADEPMATVEELVALAGHPKFVGIGETGLDYHYTADSARAQQDSLRIHIEAARRTRLPLIIHARNADDDMARILSEEYRAGAYSCVMHCFTSGADLARAALDLGFYLSMSGIAAFPRSTELREIFAAAPRDRILIETDSPFLAPPPHRGKRNEPAYVAKTARVGADLFGMNDAEFARLTSDNFDRLFWKAAGATA</sequence>
<dbReference type="GO" id="GO:0005829">
    <property type="term" value="C:cytosol"/>
    <property type="evidence" value="ECO:0007669"/>
    <property type="project" value="TreeGrafter"/>
</dbReference>
<dbReference type="GO" id="GO:0004536">
    <property type="term" value="F:DNA nuclease activity"/>
    <property type="evidence" value="ECO:0007669"/>
    <property type="project" value="InterPro"/>
</dbReference>
<dbReference type="GO" id="GO:0046872">
    <property type="term" value="F:metal ion binding"/>
    <property type="evidence" value="ECO:0007669"/>
    <property type="project" value="UniProtKB-KW"/>
</dbReference>
<dbReference type="InterPro" id="IPR001130">
    <property type="entry name" value="TatD-like"/>
</dbReference>
<feature type="binding site" evidence="4">
    <location>
        <position position="212"/>
    </location>
    <ligand>
        <name>a divalent metal cation</name>
        <dbReference type="ChEBI" id="CHEBI:60240"/>
        <label>1</label>
    </ligand>
</feature>
<feature type="binding site" evidence="4">
    <location>
        <position position="16"/>
    </location>
    <ligand>
        <name>a divalent metal cation</name>
        <dbReference type="ChEBI" id="CHEBI:60240"/>
        <label>1</label>
    </ligand>
</feature>
<dbReference type="PANTHER" id="PTHR46124:SF2">
    <property type="entry name" value="D-AMINOACYL-TRNA DEACYLASE"/>
    <property type="match status" value="1"/>
</dbReference>
<feature type="binding site" evidence="4">
    <location>
        <position position="100"/>
    </location>
    <ligand>
        <name>a divalent metal cation</name>
        <dbReference type="ChEBI" id="CHEBI:60240"/>
        <label>1</label>
    </ligand>
</feature>
<keyword evidence="6" id="KW-1185">Reference proteome</keyword>
<dbReference type="NCBIfam" id="TIGR00010">
    <property type="entry name" value="YchF/TatD family DNA exonuclease"/>
    <property type="match status" value="1"/>
</dbReference>
<dbReference type="SUPFAM" id="SSF51556">
    <property type="entry name" value="Metallo-dependent hydrolases"/>
    <property type="match status" value="1"/>
</dbReference>
<dbReference type="PIRSF" id="PIRSF005902">
    <property type="entry name" value="DNase_TatD"/>
    <property type="match status" value="1"/>
</dbReference>
<feature type="binding site" evidence="4">
    <location>
        <position position="14"/>
    </location>
    <ligand>
        <name>a divalent metal cation</name>
        <dbReference type="ChEBI" id="CHEBI:60240"/>
        <label>1</label>
    </ligand>
</feature>
<keyword evidence="3" id="KW-0378">Hydrolase</keyword>